<proteinExistence type="predicted"/>
<keyword evidence="2" id="KW-1185">Reference proteome</keyword>
<organism evidence="1 2">
    <name type="scientific">Aciditerrimonas ferrireducens</name>
    <dbReference type="NCBI Taxonomy" id="667306"/>
    <lineage>
        <taxon>Bacteria</taxon>
        <taxon>Bacillati</taxon>
        <taxon>Actinomycetota</taxon>
        <taxon>Acidimicrobiia</taxon>
        <taxon>Acidimicrobiales</taxon>
        <taxon>Acidimicrobiaceae</taxon>
        <taxon>Aciditerrimonas</taxon>
    </lineage>
</organism>
<dbReference type="Proteomes" id="UP001589788">
    <property type="component" value="Unassembled WGS sequence"/>
</dbReference>
<sequence length="170" mass="16712">MGSRSGGGAPRRPWRQALGGLLTVCALGVGLASAGDSGAQASSVTPVVAFGASPTLGWPNPTTLVGPVVAMARTPDGKGYWLLGADGGVFSFGDARFFGSAAVGGSGPVAGNLPPPMSPSPFTAMAPTPDGQGYWLVDSVGDVGAFGDAGFYGSMQQVPGFGLRGPVVAI</sequence>
<gene>
    <name evidence="1" type="ORF">ACFFRE_06175</name>
</gene>
<protein>
    <submittedName>
        <fullName evidence="1">Uncharacterized protein</fullName>
    </submittedName>
</protein>
<reference evidence="1 2" key="1">
    <citation type="submission" date="2024-09" db="EMBL/GenBank/DDBJ databases">
        <authorList>
            <person name="Sun Q."/>
            <person name="Mori K."/>
        </authorList>
    </citation>
    <scope>NUCLEOTIDE SEQUENCE [LARGE SCALE GENOMIC DNA]</scope>
    <source>
        <strain evidence="1 2">JCM 15389</strain>
    </source>
</reference>
<accession>A0ABV6C213</accession>
<evidence type="ECO:0000313" key="1">
    <source>
        <dbReference type="EMBL" id="MFC0081730.1"/>
    </source>
</evidence>
<dbReference type="EMBL" id="JBHLYQ010000045">
    <property type="protein sequence ID" value="MFC0081730.1"/>
    <property type="molecule type" value="Genomic_DNA"/>
</dbReference>
<evidence type="ECO:0000313" key="2">
    <source>
        <dbReference type="Proteomes" id="UP001589788"/>
    </source>
</evidence>
<dbReference type="RefSeq" id="WP_377789014.1">
    <property type="nucleotide sequence ID" value="NZ_JBHLYQ010000045.1"/>
</dbReference>
<comment type="caution">
    <text evidence="1">The sequence shown here is derived from an EMBL/GenBank/DDBJ whole genome shotgun (WGS) entry which is preliminary data.</text>
</comment>
<name>A0ABV6C213_9ACTN</name>